<organism evidence="1 2">
    <name type="scientific">Microbacterium koreense</name>
    <dbReference type="NCBI Taxonomy" id="323761"/>
    <lineage>
        <taxon>Bacteria</taxon>
        <taxon>Bacillati</taxon>
        <taxon>Actinomycetota</taxon>
        <taxon>Actinomycetes</taxon>
        <taxon>Micrococcales</taxon>
        <taxon>Microbacteriaceae</taxon>
        <taxon>Microbacterium</taxon>
    </lineage>
</organism>
<proteinExistence type="predicted"/>
<keyword evidence="2" id="KW-1185">Reference proteome</keyword>
<comment type="caution">
    <text evidence="1">The sequence shown here is derived from an EMBL/GenBank/DDBJ whole genome shotgun (WGS) entry which is preliminary data.</text>
</comment>
<dbReference type="Proteomes" id="UP001597042">
    <property type="component" value="Unassembled WGS sequence"/>
</dbReference>
<dbReference type="InterPro" id="IPR025447">
    <property type="entry name" value="DUF4192"/>
</dbReference>
<evidence type="ECO:0000313" key="2">
    <source>
        <dbReference type="Proteomes" id="UP001597042"/>
    </source>
</evidence>
<dbReference type="RefSeq" id="WP_378750764.1">
    <property type="nucleotide sequence ID" value="NZ_JBHSSV010000003.1"/>
</dbReference>
<dbReference type="EMBL" id="JBHTIM010000001">
    <property type="protein sequence ID" value="MFD0780389.1"/>
    <property type="molecule type" value="Genomic_DNA"/>
</dbReference>
<evidence type="ECO:0000313" key="1">
    <source>
        <dbReference type="EMBL" id="MFD0780389.1"/>
    </source>
</evidence>
<dbReference type="Pfam" id="PF13830">
    <property type="entry name" value="DUF4192"/>
    <property type="match status" value="1"/>
</dbReference>
<accession>A0ABW2ZP66</accession>
<name>A0ABW2ZP66_9MICO</name>
<reference evidence="2" key="1">
    <citation type="journal article" date="2019" name="Int. J. Syst. Evol. Microbiol.">
        <title>The Global Catalogue of Microorganisms (GCM) 10K type strain sequencing project: providing services to taxonomists for standard genome sequencing and annotation.</title>
        <authorList>
            <consortium name="The Broad Institute Genomics Platform"/>
            <consortium name="The Broad Institute Genome Sequencing Center for Infectious Disease"/>
            <person name="Wu L."/>
            <person name="Ma J."/>
        </authorList>
    </citation>
    <scope>NUCLEOTIDE SEQUENCE [LARGE SCALE GENOMIC DNA]</scope>
    <source>
        <strain evidence="2">CCUG 50754</strain>
    </source>
</reference>
<protein>
    <submittedName>
        <fullName evidence="1">DUF4192 family protein</fullName>
    </submittedName>
</protein>
<sequence length="372" mass="39594">MSSIVKAADAAQFLSLVPRMLGFRPRQSLVVIPFDGSTSLGAMRFDLPGADAEVDRFAATIIGMVCRLERADGLAAIAFTDDPAVGTELPHADLSTAIEVRADACGLRVVDLLTVTPEVWGSFYEDAAPRSVADLGHDDEAGDQQAGATLPEVDEALTEATDSALEAFGDAVRILCGPEAAGGLASAVDSCRFDPASTRVDPQALAAVCRLDDLPEFFESVTGWNAASVTAYDLAALAWCLRRPALRDIALVQWSEGMSAGDEALDGQLRWEAGEEYPTHLAMRVWGEGERPDAARLSQVLDVVRVCAAATPPSAQPGAYATAAWLSWALGRSTHADVYARRACEIEPEHGLAEIVRSFVAAGHLPDWAFRR</sequence>
<gene>
    <name evidence="1" type="ORF">ACFQZV_03630</name>
</gene>